<feature type="chain" id="PRO_5019717179" description="Peptidase M12B domain-containing protein" evidence="3">
    <location>
        <begin position="21"/>
        <end position="293"/>
    </location>
</feature>
<dbReference type="CDD" id="cd04269">
    <property type="entry name" value="ZnMc_adamalysin_II_like"/>
    <property type="match status" value="1"/>
</dbReference>
<name>A0A484CBG2_PERFV</name>
<keyword evidence="1" id="KW-1015">Disulfide bond</keyword>
<dbReference type="STRING" id="8167.A0A484CBG2"/>
<dbReference type="Pfam" id="PF01421">
    <property type="entry name" value="Reprolysin"/>
    <property type="match status" value="1"/>
</dbReference>
<organism evidence="5 6">
    <name type="scientific">Perca flavescens</name>
    <name type="common">American yellow perch</name>
    <name type="synonym">Morone flavescens</name>
    <dbReference type="NCBI Taxonomy" id="8167"/>
    <lineage>
        <taxon>Eukaryota</taxon>
        <taxon>Metazoa</taxon>
        <taxon>Chordata</taxon>
        <taxon>Craniata</taxon>
        <taxon>Vertebrata</taxon>
        <taxon>Euteleostomi</taxon>
        <taxon>Actinopterygii</taxon>
        <taxon>Neopterygii</taxon>
        <taxon>Teleostei</taxon>
        <taxon>Neoteleostei</taxon>
        <taxon>Acanthomorphata</taxon>
        <taxon>Eupercaria</taxon>
        <taxon>Perciformes</taxon>
        <taxon>Percoidei</taxon>
        <taxon>Percidae</taxon>
        <taxon>Percinae</taxon>
        <taxon>Perca</taxon>
    </lineage>
</organism>
<dbReference type="GO" id="GO:0022407">
    <property type="term" value="P:regulation of cell-cell adhesion"/>
    <property type="evidence" value="ECO:0007669"/>
    <property type="project" value="TreeGrafter"/>
</dbReference>
<dbReference type="InterPro" id="IPR024079">
    <property type="entry name" value="MetalloPept_cat_dom_sf"/>
</dbReference>
<dbReference type="PROSITE" id="PS50215">
    <property type="entry name" value="ADAM_MEPRO"/>
    <property type="match status" value="1"/>
</dbReference>
<feature type="signal peptide" evidence="3">
    <location>
        <begin position="1"/>
        <end position="20"/>
    </location>
</feature>
<keyword evidence="3" id="KW-0732">Signal</keyword>
<dbReference type="AlphaFoldDB" id="A0A484CBG2"/>
<dbReference type="InterPro" id="IPR034027">
    <property type="entry name" value="Reprolysin_adamalysin"/>
</dbReference>
<evidence type="ECO:0000256" key="3">
    <source>
        <dbReference type="SAM" id="SignalP"/>
    </source>
</evidence>
<dbReference type="Proteomes" id="UP000295070">
    <property type="component" value="Chromosome 17"/>
</dbReference>
<evidence type="ECO:0000256" key="1">
    <source>
        <dbReference type="ARBA" id="ARBA00023157"/>
    </source>
</evidence>
<dbReference type="PANTHER" id="PTHR11905">
    <property type="entry name" value="ADAM A DISINTEGRIN AND METALLOPROTEASE DOMAIN"/>
    <property type="match status" value="1"/>
</dbReference>
<reference evidence="5 6" key="1">
    <citation type="submission" date="2019-01" db="EMBL/GenBank/DDBJ databases">
        <title>A chromosome-scale genome assembly of the yellow perch, Perca flavescens.</title>
        <authorList>
            <person name="Feron R."/>
            <person name="Morvezen R."/>
            <person name="Bestin A."/>
            <person name="Haffray P."/>
            <person name="Klopp C."/>
            <person name="Zahm M."/>
            <person name="Cabau C."/>
            <person name="Roques C."/>
            <person name="Donnadieu C."/>
            <person name="Bouchez O."/>
            <person name="Christie M."/>
            <person name="Larson W."/>
            <person name="Guiguen Y."/>
        </authorList>
    </citation>
    <scope>NUCLEOTIDE SEQUENCE [LARGE SCALE GENOMIC DNA]</scope>
    <source>
        <strain evidence="5">YP-PL-M2</strain>
        <tissue evidence="5">Blood</tissue>
    </source>
</reference>
<dbReference type="Pfam" id="PF01562">
    <property type="entry name" value="Pep_M12B_propep"/>
    <property type="match status" value="1"/>
</dbReference>
<sequence>MPYSGLFIWIFFSSWGIIAGNEMTLPHVMKYQTVIPQRLKDSSRINDATTHQYSLTIAGQNYTLHLEKNKDLVGKNFSVTHYSDQGTQVTTTPDLRGFVRLQDQMYLIEPLAGTEAGQQNDRQISAVNSDKVLHAVYNYKHLRRKRSSCSHGNTTTYYDHGPRPSGLFQLSSLKSRAQTKDRTGKSRTVELVVVVDNKELYRPVGVRVMLVGLDIWSYRDQIEVSTNPELTLGRFLEWRQRSLLPRTKHDNAQFITGVDFDGSTVGLANTNAMCTSNSGAVNEVHILFCNISV</sequence>
<gene>
    <name evidence="5" type="ORF">EPR50_G00177890</name>
</gene>
<dbReference type="InterPro" id="IPR001590">
    <property type="entry name" value="Peptidase_M12B"/>
</dbReference>
<dbReference type="GO" id="GO:0002693">
    <property type="term" value="P:positive regulation of cellular extravasation"/>
    <property type="evidence" value="ECO:0007669"/>
    <property type="project" value="TreeGrafter"/>
</dbReference>
<evidence type="ECO:0000259" key="4">
    <source>
        <dbReference type="PROSITE" id="PS50215"/>
    </source>
</evidence>
<dbReference type="InterPro" id="IPR002870">
    <property type="entry name" value="Peptidase_M12B_N"/>
</dbReference>
<proteinExistence type="predicted"/>
<feature type="domain" description="Peptidase M12B" evidence="4">
    <location>
        <begin position="198"/>
        <end position="293"/>
    </location>
</feature>
<dbReference type="GO" id="GO:0050839">
    <property type="term" value="F:cell adhesion molecule binding"/>
    <property type="evidence" value="ECO:0007669"/>
    <property type="project" value="TreeGrafter"/>
</dbReference>
<dbReference type="GO" id="GO:0006954">
    <property type="term" value="P:inflammatory response"/>
    <property type="evidence" value="ECO:0007669"/>
    <property type="project" value="TreeGrafter"/>
</dbReference>
<dbReference type="Gene3D" id="3.40.390.10">
    <property type="entry name" value="Collagenase (Catalytic Domain)"/>
    <property type="match status" value="1"/>
</dbReference>
<dbReference type="GO" id="GO:0006508">
    <property type="term" value="P:proteolysis"/>
    <property type="evidence" value="ECO:0007669"/>
    <property type="project" value="InterPro"/>
</dbReference>
<keyword evidence="6" id="KW-1185">Reference proteome</keyword>
<comment type="caution">
    <text evidence="2">Lacks conserved residue(s) required for the propagation of feature annotation.</text>
</comment>
<protein>
    <recommendedName>
        <fullName evidence="4">Peptidase M12B domain-containing protein</fullName>
    </recommendedName>
</protein>
<dbReference type="EMBL" id="SCKG01000017">
    <property type="protein sequence ID" value="TDH01211.1"/>
    <property type="molecule type" value="Genomic_DNA"/>
</dbReference>
<dbReference type="GO" id="GO:0004222">
    <property type="term" value="F:metalloendopeptidase activity"/>
    <property type="evidence" value="ECO:0007669"/>
    <property type="project" value="InterPro"/>
</dbReference>
<dbReference type="PANTHER" id="PTHR11905:SF20">
    <property type="entry name" value="DISINTEGRIN AND METALLOPROTEINASE DOMAIN-CONTAINING PROTEIN 8"/>
    <property type="match status" value="1"/>
</dbReference>
<comment type="caution">
    <text evidence="5">The sequence shown here is derived from an EMBL/GenBank/DDBJ whole genome shotgun (WGS) entry which is preliminary data.</text>
</comment>
<evidence type="ECO:0000313" key="5">
    <source>
        <dbReference type="EMBL" id="TDH01211.1"/>
    </source>
</evidence>
<evidence type="ECO:0000313" key="6">
    <source>
        <dbReference type="Proteomes" id="UP000295070"/>
    </source>
</evidence>
<dbReference type="SUPFAM" id="SSF55486">
    <property type="entry name" value="Metalloproteases ('zincins'), catalytic domain"/>
    <property type="match status" value="1"/>
</dbReference>
<dbReference type="GO" id="GO:0051044">
    <property type="term" value="P:positive regulation of membrane protein ectodomain proteolysis"/>
    <property type="evidence" value="ECO:0007669"/>
    <property type="project" value="TreeGrafter"/>
</dbReference>
<evidence type="ECO:0000256" key="2">
    <source>
        <dbReference type="PROSITE-ProRule" id="PRU00276"/>
    </source>
</evidence>
<accession>A0A484CBG2</accession>